<gene>
    <name evidence="1" type="ORF">SCF082_LOCUS28707</name>
</gene>
<proteinExistence type="predicted"/>
<reference evidence="1 2" key="1">
    <citation type="submission" date="2024-02" db="EMBL/GenBank/DDBJ databases">
        <authorList>
            <person name="Chen Y."/>
            <person name="Shah S."/>
            <person name="Dougan E. K."/>
            <person name="Thang M."/>
            <person name="Chan C."/>
        </authorList>
    </citation>
    <scope>NUCLEOTIDE SEQUENCE [LARGE SCALE GENOMIC DNA]</scope>
</reference>
<evidence type="ECO:0008006" key="3">
    <source>
        <dbReference type="Google" id="ProtNLM"/>
    </source>
</evidence>
<evidence type="ECO:0000313" key="2">
    <source>
        <dbReference type="Proteomes" id="UP001642464"/>
    </source>
</evidence>
<keyword evidence="2" id="KW-1185">Reference proteome</keyword>
<organism evidence="1 2">
    <name type="scientific">Durusdinium trenchii</name>
    <dbReference type="NCBI Taxonomy" id="1381693"/>
    <lineage>
        <taxon>Eukaryota</taxon>
        <taxon>Sar</taxon>
        <taxon>Alveolata</taxon>
        <taxon>Dinophyceae</taxon>
        <taxon>Suessiales</taxon>
        <taxon>Symbiodiniaceae</taxon>
        <taxon>Durusdinium</taxon>
    </lineage>
</organism>
<name>A0ABP0MR42_9DINO</name>
<protein>
    <recommendedName>
        <fullName evidence="3">PDZ domain-containing protein</fullName>
    </recommendedName>
</protein>
<accession>A0ABP0MR42</accession>
<sequence>MCVRVRTTSVRVQNFMAAAELRPVTHRVTTRAGEKWMHLRDINRWEGSTVASGDVVRLRALRDASMVRIVKDPSKDEESGKGDTWNLITAPDRGAGDPDSLFSLMIWHEEEYRSARRFALNVRPLNKGCLEVRSFRPSGDVPSDFIEDGWRIAAINGRTATAEDVEEILAQAHQDLDDDLMSEDVSPTMKTSTSEFSHSRTAKFREARTNSLVTAPGKGRYRVCFEKAYGNDMVVGLGEKVVLRVASVLGAGAAAGAVVGFGVEIGHGPSGLETSSGTRAVVVSETCDPLPLTLETADIGSRDDPPLYSWAAEEIRRRAEASQLRASLAEKCRVAVVVGFNSRANGMRGALQACTRELHLRLLRLLVSLVRGFREKE</sequence>
<feature type="non-terminal residue" evidence="1">
    <location>
        <position position="377"/>
    </location>
</feature>
<evidence type="ECO:0000313" key="1">
    <source>
        <dbReference type="EMBL" id="CAK9052494.1"/>
    </source>
</evidence>
<dbReference type="EMBL" id="CAXAMM010022736">
    <property type="protein sequence ID" value="CAK9052494.1"/>
    <property type="molecule type" value="Genomic_DNA"/>
</dbReference>
<dbReference type="Proteomes" id="UP001642464">
    <property type="component" value="Unassembled WGS sequence"/>
</dbReference>
<comment type="caution">
    <text evidence="1">The sequence shown here is derived from an EMBL/GenBank/DDBJ whole genome shotgun (WGS) entry which is preliminary data.</text>
</comment>